<feature type="compositionally biased region" description="Polar residues" evidence="1">
    <location>
        <begin position="363"/>
        <end position="373"/>
    </location>
</feature>
<reference evidence="3" key="1">
    <citation type="submission" date="2018-01" db="EMBL/GenBank/DDBJ databases">
        <authorList>
            <person name="Mao J.F."/>
        </authorList>
    </citation>
    <scope>NUCLEOTIDE SEQUENCE</scope>
    <source>
        <strain evidence="3">Huo1</strain>
        <tissue evidence="3">Leaf</tissue>
    </source>
</reference>
<evidence type="ECO:0000256" key="2">
    <source>
        <dbReference type="SAM" id="Phobius"/>
    </source>
</evidence>
<feature type="compositionally biased region" description="Acidic residues" evidence="1">
    <location>
        <begin position="395"/>
        <end position="409"/>
    </location>
</feature>
<feature type="compositionally biased region" description="Polar residues" evidence="1">
    <location>
        <begin position="332"/>
        <end position="352"/>
    </location>
</feature>
<dbReference type="PANTHER" id="PTHR33700">
    <property type="entry name" value="MYB-LIKE PROTEIN X"/>
    <property type="match status" value="1"/>
</dbReference>
<feature type="compositionally biased region" description="Basic and acidic residues" evidence="1">
    <location>
        <begin position="304"/>
        <end position="331"/>
    </location>
</feature>
<feature type="compositionally biased region" description="Basic and acidic residues" evidence="1">
    <location>
        <begin position="131"/>
        <end position="153"/>
    </location>
</feature>
<feature type="compositionally biased region" description="Basic and acidic residues" evidence="1">
    <location>
        <begin position="183"/>
        <end position="202"/>
    </location>
</feature>
<feature type="compositionally biased region" description="Polar residues" evidence="1">
    <location>
        <begin position="452"/>
        <end position="463"/>
    </location>
</feature>
<feature type="compositionally biased region" description="Acidic residues" evidence="1">
    <location>
        <begin position="89"/>
        <end position="109"/>
    </location>
</feature>
<feature type="compositionally biased region" description="Basic and acidic residues" evidence="1">
    <location>
        <begin position="59"/>
        <end position="88"/>
    </location>
</feature>
<feature type="compositionally biased region" description="Acidic residues" evidence="1">
    <location>
        <begin position="154"/>
        <end position="165"/>
    </location>
</feature>
<sequence length="463" mass="51623">MYRQSSSRNQRSKGVKVKNVLQVCLLLAVCCWLLYQVKHSHDKKAEFDETNAKRSLQKTSRDDLISLGRKDIRPRVDDMDSKSEIHDETSEEDETAEELEEEKHDEDDPEDKKVDERDDDEEGGRDDEREEHEQEKSDAEVDREHGLVDGGEREDGEENETQETDFEGHAQTENETTVDDTDRDTKDRSAHEAHEEHYKADDASSAVTENENEKVENSKENKSEETYKSENMKDSEVDGSEAAGDVHQPNVTATSVKDDTLHDPENGSTPNNAITEGYTDHLISNSTTTDVTIENSTLPLDNATESKSELGTERTSVEGSDSKTVDPEEANKSTLNVDNTRLDSNSTGSTDTNEAESLPEDFLNNSIDSSVSYDSRLEASHVEEDNTTEEKTEFDGEISDTSDGTDESSDSTPTDNAEEEVQEDAIDISDTSDSLEEKDTRVDLDTLPEIQTEASNSKDVAAE</sequence>
<dbReference type="OrthoDB" id="1306415at2759"/>
<feature type="compositionally biased region" description="Acidic residues" evidence="1">
    <location>
        <begin position="117"/>
        <end position="130"/>
    </location>
</feature>
<evidence type="ECO:0000313" key="4">
    <source>
        <dbReference type="Proteomes" id="UP000298416"/>
    </source>
</evidence>
<name>A0A8X8X5F4_SALSN</name>
<keyword evidence="2" id="KW-1133">Transmembrane helix</keyword>
<keyword evidence="2" id="KW-0812">Transmembrane</keyword>
<comment type="caution">
    <text evidence="3">The sequence shown here is derived from an EMBL/GenBank/DDBJ whole genome shotgun (WGS) entry which is preliminary data.</text>
</comment>
<feature type="compositionally biased region" description="Basic and acidic residues" evidence="1">
    <location>
        <begin position="256"/>
        <end position="265"/>
    </location>
</feature>
<dbReference type="EMBL" id="PNBA02000012">
    <property type="protein sequence ID" value="KAG6406702.1"/>
    <property type="molecule type" value="Genomic_DNA"/>
</dbReference>
<evidence type="ECO:0000313" key="3">
    <source>
        <dbReference type="EMBL" id="KAG6406702.1"/>
    </source>
</evidence>
<organism evidence="3">
    <name type="scientific">Salvia splendens</name>
    <name type="common">Scarlet sage</name>
    <dbReference type="NCBI Taxonomy" id="180675"/>
    <lineage>
        <taxon>Eukaryota</taxon>
        <taxon>Viridiplantae</taxon>
        <taxon>Streptophyta</taxon>
        <taxon>Embryophyta</taxon>
        <taxon>Tracheophyta</taxon>
        <taxon>Spermatophyta</taxon>
        <taxon>Magnoliopsida</taxon>
        <taxon>eudicotyledons</taxon>
        <taxon>Gunneridae</taxon>
        <taxon>Pentapetalae</taxon>
        <taxon>asterids</taxon>
        <taxon>lamiids</taxon>
        <taxon>Lamiales</taxon>
        <taxon>Lamiaceae</taxon>
        <taxon>Nepetoideae</taxon>
        <taxon>Mentheae</taxon>
        <taxon>Salviinae</taxon>
        <taxon>Salvia</taxon>
        <taxon>Salvia subgen. Calosphace</taxon>
        <taxon>core Calosphace</taxon>
    </lineage>
</organism>
<feature type="transmembrane region" description="Helical" evidence="2">
    <location>
        <begin position="20"/>
        <end position="37"/>
    </location>
</feature>
<feature type="compositionally biased region" description="Polar residues" evidence="1">
    <location>
        <begin position="282"/>
        <end position="303"/>
    </location>
</feature>
<feature type="compositionally biased region" description="Acidic residues" evidence="1">
    <location>
        <begin position="416"/>
        <end position="427"/>
    </location>
</feature>
<accession>A0A8X8X5F4</accession>
<keyword evidence="4" id="KW-1185">Reference proteome</keyword>
<keyword evidence="2" id="KW-0472">Membrane</keyword>
<protein>
    <submittedName>
        <fullName evidence="3">Uncharacterized protein</fullName>
    </submittedName>
</protein>
<dbReference type="PANTHER" id="PTHR33700:SF4">
    <property type="entry name" value="MYB-LIKE PROTEIN X"/>
    <property type="match status" value="1"/>
</dbReference>
<evidence type="ECO:0000256" key="1">
    <source>
        <dbReference type="SAM" id="MobiDB-lite"/>
    </source>
</evidence>
<feature type="compositionally biased region" description="Basic and acidic residues" evidence="1">
    <location>
        <begin position="211"/>
        <end position="236"/>
    </location>
</feature>
<gene>
    <name evidence="3" type="ORF">SASPL_134311</name>
</gene>
<proteinExistence type="predicted"/>
<feature type="region of interest" description="Disordered" evidence="1">
    <location>
        <begin position="44"/>
        <end position="463"/>
    </location>
</feature>
<dbReference type="Proteomes" id="UP000298416">
    <property type="component" value="Unassembled WGS sequence"/>
</dbReference>
<feature type="compositionally biased region" description="Basic and acidic residues" evidence="1">
    <location>
        <begin position="375"/>
        <end position="394"/>
    </location>
</feature>
<dbReference type="AlphaFoldDB" id="A0A8X8X5F4"/>
<reference evidence="3" key="2">
    <citation type="submission" date="2020-08" db="EMBL/GenBank/DDBJ databases">
        <title>Plant Genome Project.</title>
        <authorList>
            <person name="Zhang R.-G."/>
        </authorList>
    </citation>
    <scope>NUCLEOTIDE SEQUENCE</scope>
    <source>
        <strain evidence="3">Huo1</strain>
        <tissue evidence="3">Leaf</tissue>
    </source>
</reference>
<feature type="compositionally biased region" description="Basic and acidic residues" evidence="1">
    <location>
        <begin position="435"/>
        <end position="444"/>
    </location>
</feature>